<keyword evidence="3 8" id="KW-0812">Transmembrane</keyword>
<feature type="transmembrane region" description="Helical" evidence="8">
    <location>
        <begin position="7"/>
        <end position="27"/>
    </location>
</feature>
<dbReference type="InterPro" id="IPR013057">
    <property type="entry name" value="AA_transpt_TM"/>
</dbReference>
<evidence type="ECO:0000256" key="5">
    <source>
        <dbReference type="ARBA" id="ARBA00022989"/>
    </source>
</evidence>
<evidence type="ECO:0000256" key="3">
    <source>
        <dbReference type="ARBA" id="ARBA00022692"/>
    </source>
</evidence>
<feature type="region of interest" description="Disordered" evidence="7">
    <location>
        <begin position="197"/>
        <end position="233"/>
    </location>
</feature>
<comment type="subcellular location">
    <subcellularLocation>
        <location evidence="1">Membrane</location>
        <topology evidence="1">Multi-pass membrane protein</topology>
    </subcellularLocation>
</comment>
<evidence type="ECO:0000313" key="10">
    <source>
        <dbReference type="EMBL" id="VDN51409.1"/>
    </source>
</evidence>
<sequence length="480" mass="53782">MDTIVAGAVNLCSGIYAAVGLFGYVAFHDIDLHGDILLYLSSSFITQMIKLAFMLSVAVSIPLMLFPTRIACYNLFIRGNFGEFTVTKMSGMTFFLLTIIVLFSNLLIAIVVPNVEFILGLTGALIGSLVTIVIPSLLYITVTPSAYHSKDNMKLYAKISVLIGLLMLVGSTFTILRTERETNIFDEIMPKHKNVTKTNFPKFGHPEKAVDKETEATAEEQKPVPVSGSNDKEMDKRFGKIKKLLPSDLTDEKMDNQRKELVEEPLQVSSPHQIPRIEEIRETEKSSQALPLPKVEKIKKVEKPSRTPLSSHTSEGMVEKSITVPPKVLKSELEERGEGRNEKAKKVPSAPQVPNRVKMTQNPSETPREGTNEKKLEIPPQPSETIGKTQKPVKPPFKTTKTMEKTSQKIRISENNKTQNEEKEPAQKKTYDQNETNLKKSIEKKKILQPNVGTKTVFNDGTKQQRETVQPHVVDEKIVR</sequence>
<feature type="region of interest" description="Disordered" evidence="7">
    <location>
        <begin position="283"/>
        <end position="437"/>
    </location>
</feature>
<evidence type="ECO:0000313" key="11">
    <source>
        <dbReference type="Proteomes" id="UP000038040"/>
    </source>
</evidence>
<feature type="compositionally biased region" description="Basic and acidic residues" evidence="7">
    <location>
        <begin position="401"/>
        <end position="437"/>
    </location>
</feature>
<feature type="compositionally biased region" description="Basic and acidic residues" evidence="7">
    <location>
        <begin position="204"/>
        <end position="222"/>
    </location>
</feature>
<dbReference type="AlphaFoldDB" id="A0A158Q584"/>
<evidence type="ECO:0000313" key="13">
    <source>
        <dbReference type="WBParaSite" id="DME_0000676801-mRNA-1"/>
    </source>
</evidence>
<feature type="region of interest" description="Disordered" evidence="7">
    <location>
        <begin position="453"/>
        <end position="480"/>
    </location>
</feature>
<dbReference type="GO" id="GO:0016020">
    <property type="term" value="C:membrane"/>
    <property type="evidence" value="ECO:0007669"/>
    <property type="project" value="UniProtKB-SubCell"/>
</dbReference>
<keyword evidence="12" id="KW-1185">Reference proteome</keyword>
<keyword evidence="4" id="KW-0029">Amino-acid transport</keyword>
<feature type="transmembrane region" description="Helical" evidence="8">
    <location>
        <begin position="93"/>
        <end position="112"/>
    </location>
</feature>
<evidence type="ECO:0000256" key="1">
    <source>
        <dbReference type="ARBA" id="ARBA00004141"/>
    </source>
</evidence>
<evidence type="ECO:0000256" key="2">
    <source>
        <dbReference type="ARBA" id="ARBA00022448"/>
    </source>
</evidence>
<proteinExistence type="predicted"/>
<evidence type="ECO:0000259" key="9">
    <source>
        <dbReference type="Pfam" id="PF01490"/>
    </source>
</evidence>
<feature type="compositionally biased region" description="Basic and acidic residues" evidence="7">
    <location>
        <begin position="294"/>
        <end position="305"/>
    </location>
</feature>
<dbReference type="OrthoDB" id="5871057at2759"/>
<dbReference type="PANTHER" id="PTHR22950">
    <property type="entry name" value="AMINO ACID TRANSPORTER"/>
    <property type="match status" value="1"/>
</dbReference>
<reference evidence="10 12" key="2">
    <citation type="submission" date="2018-11" db="EMBL/GenBank/DDBJ databases">
        <authorList>
            <consortium name="Pathogen Informatics"/>
        </authorList>
    </citation>
    <scope>NUCLEOTIDE SEQUENCE [LARGE SCALE GENOMIC DNA]</scope>
</reference>
<dbReference type="Pfam" id="PF01490">
    <property type="entry name" value="Aa_trans"/>
    <property type="match status" value="1"/>
</dbReference>
<feature type="compositionally biased region" description="Low complexity" evidence="7">
    <location>
        <begin position="388"/>
        <end position="400"/>
    </location>
</feature>
<feature type="transmembrane region" description="Helical" evidence="8">
    <location>
        <begin position="155"/>
        <end position="176"/>
    </location>
</feature>
<dbReference type="GO" id="GO:0015179">
    <property type="term" value="F:L-amino acid transmembrane transporter activity"/>
    <property type="evidence" value="ECO:0007669"/>
    <property type="project" value="TreeGrafter"/>
</dbReference>
<keyword evidence="6 8" id="KW-0472">Membrane</keyword>
<feature type="domain" description="Amino acid transporter transmembrane" evidence="9">
    <location>
        <begin position="3"/>
        <end position="173"/>
    </location>
</feature>
<reference evidence="13" key="1">
    <citation type="submission" date="2016-04" db="UniProtKB">
        <authorList>
            <consortium name="WormBaseParasite"/>
        </authorList>
    </citation>
    <scope>IDENTIFICATION</scope>
</reference>
<evidence type="ECO:0000256" key="6">
    <source>
        <dbReference type="ARBA" id="ARBA00023136"/>
    </source>
</evidence>
<evidence type="ECO:0000256" key="7">
    <source>
        <dbReference type="SAM" id="MobiDB-lite"/>
    </source>
</evidence>
<protein>
    <submittedName>
        <fullName evidence="13">Aa_trans domain-containing protein</fullName>
    </submittedName>
</protein>
<feature type="compositionally biased region" description="Polar residues" evidence="7">
    <location>
        <begin position="453"/>
        <end position="462"/>
    </location>
</feature>
<evidence type="ECO:0000256" key="8">
    <source>
        <dbReference type="SAM" id="Phobius"/>
    </source>
</evidence>
<dbReference type="PANTHER" id="PTHR22950:SF646">
    <property type="entry name" value="SODIUM-COUPLED NEUTRAL AMINO ACID TRANSPORTER 10-RELATED"/>
    <property type="match status" value="1"/>
</dbReference>
<dbReference type="EMBL" id="UYYG01000020">
    <property type="protein sequence ID" value="VDN51409.1"/>
    <property type="molecule type" value="Genomic_DNA"/>
</dbReference>
<keyword evidence="5 8" id="KW-1133">Transmembrane helix</keyword>
<feature type="transmembrane region" description="Helical" evidence="8">
    <location>
        <begin position="118"/>
        <end position="143"/>
    </location>
</feature>
<gene>
    <name evidence="10" type="ORF">DME_LOCUS1382</name>
</gene>
<accession>A0A158Q584</accession>
<dbReference type="STRING" id="318479.A0A158Q584"/>
<name>A0A158Q584_DRAME</name>
<feature type="compositionally biased region" description="Basic and acidic residues" evidence="7">
    <location>
        <begin position="329"/>
        <end position="345"/>
    </location>
</feature>
<feature type="compositionally biased region" description="Basic and acidic residues" evidence="7">
    <location>
        <begin position="366"/>
        <end position="377"/>
    </location>
</feature>
<organism evidence="11 13">
    <name type="scientific">Dracunculus medinensis</name>
    <name type="common">Guinea worm</name>
    <dbReference type="NCBI Taxonomy" id="318479"/>
    <lineage>
        <taxon>Eukaryota</taxon>
        <taxon>Metazoa</taxon>
        <taxon>Ecdysozoa</taxon>
        <taxon>Nematoda</taxon>
        <taxon>Chromadorea</taxon>
        <taxon>Rhabditida</taxon>
        <taxon>Spirurina</taxon>
        <taxon>Dracunculoidea</taxon>
        <taxon>Dracunculidae</taxon>
        <taxon>Dracunculus</taxon>
    </lineage>
</organism>
<feature type="transmembrane region" description="Helical" evidence="8">
    <location>
        <begin position="47"/>
        <end position="72"/>
    </location>
</feature>
<evidence type="ECO:0000313" key="12">
    <source>
        <dbReference type="Proteomes" id="UP000274756"/>
    </source>
</evidence>
<dbReference type="WBParaSite" id="DME_0000676801-mRNA-1">
    <property type="protein sequence ID" value="DME_0000676801-mRNA-1"/>
    <property type="gene ID" value="DME_0000676801"/>
</dbReference>
<dbReference type="Proteomes" id="UP000274756">
    <property type="component" value="Unassembled WGS sequence"/>
</dbReference>
<evidence type="ECO:0000256" key="4">
    <source>
        <dbReference type="ARBA" id="ARBA00022970"/>
    </source>
</evidence>
<keyword evidence="2" id="KW-0813">Transport</keyword>
<dbReference type="Proteomes" id="UP000038040">
    <property type="component" value="Unplaced"/>
</dbReference>